<dbReference type="AlphaFoldDB" id="A0A1F5Z8H3"/>
<evidence type="ECO:0000256" key="3">
    <source>
        <dbReference type="ARBA" id="ARBA00022694"/>
    </source>
</evidence>
<dbReference type="EMBL" id="MFJC01000060">
    <property type="protein sequence ID" value="OGG08604.1"/>
    <property type="molecule type" value="Genomic_DNA"/>
</dbReference>
<feature type="domain" description="Gcp-like" evidence="7">
    <location>
        <begin position="91"/>
        <end position="144"/>
    </location>
</feature>
<dbReference type="Proteomes" id="UP000176854">
    <property type="component" value="Unassembled WGS sequence"/>
</dbReference>
<dbReference type="PANTHER" id="PTHR11735">
    <property type="entry name" value="TRNA N6-ADENOSINE THREONYLCARBAMOYLTRANSFERASE"/>
    <property type="match status" value="1"/>
</dbReference>
<evidence type="ECO:0000256" key="6">
    <source>
        <dbReference type="ARBA" id="ARBA00048117"/>
    </source>
</evidence>
<evidence type="ECO:0000313" key="8">
    <source>
        <dbReference type="EMBL" id="OGG08604.1"/>
    </source>
</evidence>
<keyword evidence="4" id="KW-0479">Metal-binding</keyword>
<protein>
    <recommendedName>
        <fullName evidence="1">N(6)-L-threonylcarbamoyladenine synthase</fullName>
        <ecNumber evidence="1">2.3.1.234</ecNumber>
    </recommendedName>
</protein>
<dbReference type="InterPro" id="IPR000905">
    <property type="entry name" value="Gcp-like_dom"/>
</dbReference>
<dbReference type="GO" id="GO:0008033">
    <property type="term" value="P:tRNA processing"/>
    <property type="evidence" value="ECO:0007669"/>
    <property type="project" value="UniProtKB-KW"/>
</dbReference>
<dbReference type="GO" id="GO:0061711">
    <property type="term" value="F:tRNA N(6)-L-threonylcarbamoyladenine synthase activity"/>
    <property type="evidence" value="ECO:0007669"/>
    <property type="project" value="UniProtKB-EC"/>
</dbReference>
<keyword evidence="2" id="KW-0808">Transferase</keyword>
<gene>
    <name evidence="8" type="ORF">A2154_00665</name>
</gene>
<accession>A0A1F5Z8H3</accession>
<organism evidence="8 9">
    <name type="scientific">Candidatus Gottesmanbacteria bacterium RBG_16_43_7</name>
    <dbReference type="NCBI Taxonomy" id="1798373"/>
    <lineage>
        <taxon>Bacteria</taxon>
        <taxon>Candidatus Gottesmaniibacteriota</taxon>
    </lineage>
</organism>
<dbReference type="PRINTS" id="PR00789">
    <property type="entry name" value="OSIALOPTASE"/>
</dbReference>
<evidence type="ECO:0000256" key="1">
    <source>
        <dbReference type="ARBA" id="ARBA00012156"/>
    </source>
</evidence>
<dbReference type="EC" id="2.3.1.234" evidence="1"/>
<dbReference type="PANTHER" id="PTHR11735:SF6">
    <property type="entry name" value="TRNA N6-ADENOSINE THREONYLCARBAMOYLTRANSFERASE, MITOCHONDRIAL"/>
    <property type="match status" value="1"/>
</dbReference>
<evidence type="ECO:0000256" key="2">
    <source>
        <dbReference type="ARBA" id="ARBA00022679"/>
    </source>
</evidence>
<dbReference type="STRING" id="1798373.A2154_00665"/>
<dbReference type="Pfam" id="PF00814">
    <property type="entry name" value="TsaD"/>
    <property type="match status" value="2"/>
</dbReference>
<dbReference type="Gene3D" id="3.30.420.40">
    <property type="match status" value="3"/>
</dbReference>
<comment type="caution">
    <text evidence="8">The sequence shown here is derived from an EMBL/GenBank/DDBJ whole genome shotgun (WGS) entry which is preliminary data.</text>
</comment>
<proteinExistence type="predicted"/>
<reference evidence="8 9" key="1">
    <citation type="journal article" date="2016" name="Nat. Commun.">
        <title>Thousands of microbial genomes shed light on interconnected biogeochemical processes in an aquifer system.</title>
        <authorList>
            <person name="Anantharaman K."/>
            <person name="Brown C.T."/>
            <person name="Hug L.A."/>
            <person name="Sharon I."/>
            <person name="Castelle C.J."/>
            <person name="Probst A.J."/>
            <person name="Thomas B.C."/>
            <person name="Singh A."/>
            <person name="Wilkins M.J."/>
            <person name="Karaoz U."/>
            <person name="Brodie E.L."/>
            <person name="Williams K.H."/>
            <person name="Hubbard S.S."/>
            <person name="Banfield J.F."/>
        </authorList>
    </citation>
    <scope>NUCLEOTIDE SEQUENCE [LARGE SCALE GENOMIC DNA]</scope>
</reference>
<evidence type="ECO:0000259" key="7">
    <source>
        <dbReference type="Pfam" id="PF00814"/>
    </source>
</evidence>
<comment type="catalytic activity">
    <reaction evidence="6">
        <text>L-threonylcarbamoyladenylate + adenosine(37) in tRNA = N(6)-L-threonylcarbamoyladenosine(37) in tRNA + AMP + H(+)</text>
        <dbReference type="Rhea" id="RHEA:37059"/>
        <dbReference type="Rhea" id="RHEA-COMP:10162"/>
        <dbReference type="Rhea" id="RHEA-COMP:10163"/>
        <dbReference type="ChEBI" id="CHEBI:15378"/>
        <dbReference type="ChEBI" id="CHEBI:73682"/>
        <dbReference type="ChEBI" id="CHEBI:74411"/>
        <dbReference type="ChEBI" id="CHEBI:74418"/>
        <dbReference type="ChEBI" id="CHEBI:456215"/>
        <dbReference type="EC" id="2.3.1.234"/>
    </reaction>
</comment>
<keyword evidence="3" id="KW-0819">tRNA processing</keyword>
<evidence type="ECO:0000256" key="5">
    <source>
        <dbReference type="ARBA" id="ARBA00023315"/>
    </source>
</evidence>
<keyword evidence="5" id="KW-0012">Acyltransferase</keyword>
<dbReference type="InterPro" id="IPR043129">
    <property type="entry name" value="ATPase_NBD"/>
</dbReference>
<feature type="domain" description="Gcp-like" evidence="7">
    <location>
        <begin position="187"/>
        <end position="389"/>
    </location>
</feature>
<dbReference type="GO" id="GO:0046872">
    <property type="term" value="F:metal ion binding"/>
    <property type="evidence" value="ECO:0007669"/>
    <property type="project" value="UniProtKB-KW"/>
</dbReference>
<name>A0A1F5Z8H3_9BACT</name>
<dbReference type="SUPFAM" id="SSF53067">
    <property type="entry name" value="Actin-like ATPase domain"/>
    <property type="match status" value="1"/>
</dbReference>
<sequence length="415" mass="45501">MHEKWGGIVPEVAARKQLEYIIPVLIEALAPFTNSREKSLAFSSKLSFGLDKTTKSNKPSNHLTIQPSSYNLQPTTDNRQQLYAYKPLIDQNIDFIAVTIGPGLIGSLLIGVEVAKTIAWICNKPIIPVNHVLAHTYANFVQSQKSKVKSQKLDKTANSHKTVLSNNNLSIQPREAGFRFAQQSSNPTIPFPAISLVVSGGHTELYLMKSPKNLKWLGGTIDDAAGEAFDKTARLIGLGAGGGLAIQNAAERYEPKTMNLPTGRQGQELKLPRPMLKSNDLNFSFSGLKTAVMRQWKTYSSVKQSTVSSQKLISAFAYEIQEAICDVLISKTLQAARRYSAKSILLSGGVAANLKLRSKFQSAIHNQQLTINLFVPPVSLCTDNAVYIAAYAFFYGKPRDVISITATPDLSVEIY</sequence>
<evidence type="ECO:0000256" key="4">
    <source>
        <dbReference type="ARBA" id="ARBA00022723"/>
    </source>
</evidence>
<evidence type="ECO:0000313" key="9">
    <source>
        <dbReference type="Proteomes" id="UP000176854"/>
    </source>
</evidence>
<dbReference type="InterPro" id="IPR017861">
    <property type="entry name" value="KAE1/TsaD"/>
</dbReference>